<evidence type="ECO:0000256" key="1">
    <source>
        <dbReference type="SAM" id="MobiDB-lite"/>
    </source>
</evidence>
<keyword evidence="3" id="KW-1185">Reference proteome</keyword>
<dbReference type="AlphaFoldDB" id="A0A6A7N7I8"/>
<dbReference type="RefSeq" id="WP_008449585.1">
    <property type="nucleotide sequence ID" value="NZ_WHUG01000010.1"/>
</dbReference>
<proteinExistence type="predicted"/>
<evidence type="ECO:0000313" key="2">
    <source>
        <dbReference type="EMBL" id="MQA40822.1"/>
    </source>
</evidence>
<comment type="caution">
    <text evidence="2">The sequence shown here is derived from an EMBL/GenBank/DDBJ whole genome shotgun (WGS) entry which is preliminary data.</text>
</comment>
<feature type="region of interest" description="Disordered" evidence="1">
    <location>
        <begin position="51"/>
        <end position="89"/>
    </location>
</feature>
<evidence type="ECO:0000313" key="3">
    <source>
        <dbReference type="Proteomes" id="UP000440498"/>
    </source>
</evidence>
<organism evidence="2 3">
    <name type="scientific">Rugamonas aquatica</name>
    <dbReference type="NCBI Taxonomy" id="2743357"/>
    <lineage>
        <taxon>Bacteria</taxon>
        <taxon>Pseudomonadati</taxon>
        <taxon>Pseudomonadota</taxon>
        <taxon>Betaproteobacteria</taxon>
        <taxon>Burkholderiales</taxon>
        <taxon>Oxalobacteraceae</taxon>
        <taxon>Telluria group</taxon>
        <taxon>Rugamonas</taxon>
    </lineage>
</organism>
<name>A0A6A7N7I8_9BURK</name>
<dbReference type="Proteomes" id="UP000440498">
    <property type="component" value="Unassembled WGS sequence"/>
</dbReference>
<accession>A0A6A7N7I8</accession>
<dbReference type="EMBL" id="WHUG01000010">
    <property type="protein sequence ID" value="MQA40822.1"/>
    <property type="molecule type" value="Genomic_DNA"/>
</dbReference>
<sequence length="89" mass="10201">MDKEAARRQFVNELWQRYEQLQQWAEENWPDREHPLSSADFVETRKELLGLRNPAQAPGRPASSAAQGDAREPEQGGAQYVDVNPTPWP</sequence>
<reference evidence="2 3" key="1">
    <citation type="submission" date="2019-10" db="EMBL/GenBank/DDBJ databases">
        <title>Two novel species isolated from a subtropical stream in China.</title>
        <authorList>
            <person name="Lu H."/>
        </authorList>
    </citation>
    <scope>NUCLEOTIDE SEQUENCE [LARGE SCALE GENOMIC DNA]</scope>
    <source>
        <strain evidence="2 3">FT29W</strain>
    </source>
</reference>
<protein>
    <submittedName>
        <fullName evidence="2">Uncharacterized protein</fullName>
    </submittedName>
</protein>
<gene>
    <name evidence="2" type="ORF">GEV02_22040</name>
</gene>